<gene>
    <name evidence="2" type="ORF">OS242_19975</name>
</gene>
<dbReference type="Proteomes" id="UP001208017">
    <property type="component" value="Unassembled WGS sequence"/>
</dbReference>
<proteinExistence type="predicted"/>
<dbReference type="PIRSF" id="PIRSF014972">
    <property type="entry name" value="FlK"/>
    <property type="match status" value="1"/>
</dbReference>
<dbReference type="InterPro" id="IPR054485">
    <property type="entry name" value="FlK-like_dom"/>
</dbReference>
<accession>A0ABT3X5L8</accession>
<dbReference type="EMBL" id="JAPMLT010000017">
    <property type="protein sequence ID" value="MCX7572189.1"/>
    <property type="molecule type" value="Genomic_DNA"/>
</dbReference>
<evidence type="ECO:0000313" key="3">
    <source>
        <dbReference type="Proteomes" id="UP001208017"/>
    </source>
</evidence>
<evidence type="ECO:0000259" key="1">
    <source>
        <dbReference type="Pfam" id="PF22636"/>
    </source>
</evidence>
<feature type="domain" description="Fluoroacetyl-CoA-specific thioesterase-like" evidence="1">
    <location>
        <begin position="17"/>
        <end position="120"/>
    </location>
</feature>
<name>A0ABT3X5L8_9BACL</name>
<sequence length="130" mass="14095">MKAGLDVGLQQEVTVTVTSEMRPQFDGVVVHDVYSTAAMVHQMEHAARKILLPYLEEHEEGMGVSVTVHHLAPAPVGAVVRAVATVEEFSPRKIVTAVEVYSGDVKIGKGLVVQAVLPKEKIRERIADSN</sequence>
<organism evidence="2 3">
    <name type="scientific">Tumebacillus lacus</name>
    <dbReference type="NCBI Taxonomy" id="2995335"/>
    <lineage>
        <taxon>Bacteria</taxon>
        <taxon>Bacillati</taxon>
        <taxon>Bacillota</taxon>
        <taxon>Bacilli</taxon>
        <taxon>Bacillales</taxon>
        <taxon>Alicyclobacillaceae</taxon>
        <taxon>Tumebacillus</taxon>
    </lineage>
</organism>
<dbReference type="Pfam" id="PF22636">
    <property type="entry name" value="FlK"/>
    <property type="match status" value="1"/>
</dbReference>
<dbReference type="Gene3D" id="3.10.129.10">
    <property type="entry name" value="Hotdog Thioesterase"/>
    <property type="match status" value="1"/>
</dbReference>
<reference evidence="2 3" key="1">
    <citation type="submission" date="2022-11" db="EMBL/GenBank/DDBJ databases">
        <title>Study of microbial diversity in lake waters.</title>
        <authorList>
            <person name="Zhang J."/>
        </authorList>
    </citation>
    <scope>NUCLEOTIDE SEQUENCE [LARGE SCALE GENOMIC DNA]</scope>
    <source>
        <strain evidence="2 3">DT12</strain>
    </source>
</reference>
<comment type="caution">
    <text evidence="2">The sequence shown here is derived from an EMBL/GenBank/DDBJ whole genome shotgun (WGS) entry which is preliminary data.</text>
</comment>
<dbReference type="InterPro" id="IPR029069">
    <property type="entry name" value="HotDog_dom_sf"/>
</dbReference>
<dbReference type="PANTHER" id="PTHR36934:SF1">
    <property type="entry name" value="THIOESTERASE DOMAIN-CONTAINING PROTEIN"/>
    <property type="match status" value="1"/>
</dbReference>
<keyword evidence="3" id="KW-1185">Reference proteome</keyword>
<dbReference type="InterPro" id="IPR025540">
    <property type="entry name" value="FlK"/>
</dbReference>
<dbReference type="SUPFAM" id="SSF54637">
    <property type="entry name" value="Thioesterase/thiol ester dehydrase-isomerase"/>
    <property type="match status" value="1"/>
</dbReference>
<dbReference type="RefSeq" id="WP_267153440.1">
    <property type="nucleotide sequence ID" value="NZ_JAPMLT010000017.1"/>
</dbReference>
<protein>
    <submittedName>
        <fullName evidence="2">Thioesterase</fullName>
    </submittedName>
</protein>
<dbReference type="PANTHER" id="PTHR36934">
    <property type="entry name" value="BLR0278 PROTEIN"/>
    <property type="match status" value="1"/>
</dbReference>
<evidence type="ECO:0000313" key="2">
    <source>
        <dbReference type="EMBL" id="MCX7572189.1"/>
    </source>
</evidence>